<feature type="compositionally biased region" description="Basic and acidic residues" evidence="1">
    <location>
        <begin position="14"/>
        <end position="42"/>
    </location>
</feature>
<dbReference type="AlphaFoldDB" id="A0A1G7YD19"/>
<dbReference type="Proteomes" id="UP000199009">
    <property type="component" value="Chromosome I"/>
</dbReference>
<organism evidence="2 3">
    <name type="scientific">Microbacterium pygmaeum</name>
    <dbReference type="NCBI Taxonomy" id="370764"/>
    <lineage>
        <taxon>Bacteria</taxon>
        <taxon>Bacillati</taxon>
        <taxon>Actinomycetota</taxon>
        <taxon>Actinomycetes</taxon>
        <taxon>Micrococcales</taxon>
        <taxon>Microbacteriaceae</taxon>
        <taxon>Microbacterium</taxon>
    </lineage>
</organism>
<proteinExistence type="predicted"/>
<keyword evidence="3" id="KW-1185">Reference proteome</keyword>
<gene>
    <name evidence="2" type="ORF">SAMN04489810_1713</name>
</gene>
<protein>
    <recommendedName>
        <fullName evidence="4">Protein ImuA</fullName>
    </recommendedName>
</protein>
<evidence type="ECO:0008006" key="4">
    <source>
        <dbReference type="Google" id="ProtNLM"/>
    </source>
</evidence>
<evidence type="ECO:0000313" key="2">
    <source>
        <dbReference type="EMBL" id="SDG94227.1"/>
    </source>
</evidence>
<dbReference type="STRING" id="370764.SAMN04489810_1713"/>
<accession>A0A1G7YD19</accession>
<dbReference type="EMBL" id="LT629692">
    <property type="protein sequence ID" value="SDG94227.1"/>
    <property type="molecule type" value="Genomic_DNA"/>
</dbReference>
<evidence type="ECO:0000313" key="3">
    <source>
        <dbReference type="Proteomes" id="UP000199009"/>
    </source>
</evidence>
<reference evidence="2 3" key="1">
    <citation type="submission" date="2016-10" db="EMBL/GenBank/DDBJ databases">
        <authorList>
            <person name="de Groot N.N."/>
        </authorList>
    </citation>
    <scope>NUCLEOTIDE SEQUENCE [LARGE SCALE GENOMIC DNA]</scope>
    <source>
        <strain evidence="2 3">DSM 23142</strain>
    </source>
</reference>
<name>A0A1G7YD19_9MICO</name>
<sequence>MQDHAHAVGTTAAPDEHRSAPRDISSRDISSRDSGGRDISSEVTRLRAQMERAQGRSLDAPVLPTHPAFSSLLPGGGLRPGVAYSIASSSSLLLALLAQPSQAGIWCGVVGMPELGAEAAEHAGIDLERLVLIPEPGPRWLAVASTVAEVLPVVAVRPSSRTTDGDRSRLAARLRDRGAVLLVQGPWPQVEATLELSEPRWSGLERGHGYVSGREVTVTARSRRWPTSRRERMLLPGADGQPMVLPGRQPGLRPAVHETIEQLPIRAVG</sequence>
<feature type="region of interest" description="Disordered" evidence="1">
    <location>
        <begin position="1"/>
        <end position="42"/>
    </location>
</feature>
<evidence type="ECO:0000256" key="1">
    <source>
        <dbReference type="SAM" id="MobiDB-lite"/>
    </source>
</evidence>